<dbReference type="InterPro" id="IPR011051">
    <property type="entry name" value="RmlC_Cupin_sf"/>
</dbReference>
<comment type="pathway">
    <text evidence="7">Carbohydrate biosynthesis; dTDP-L-rhamnose biosynthesis.</text>
</comment>
<comment type="catalytic activity">
    <reaction evidence="1 7">
        <text>dTDP-4-dehydro-6-deoxy-alpha-D-glucose = dTDP-4-dehydro-beta-L-rhamnose</text>
        <dbReference type="Rhea" id="RHEA:16969"/>
        <dbReference type="ChEBI" id="CHEBI:57649"/>
        <dbReference type="ChEBI" id="CHEBI:62830"/>
        <dbReference type="EC" id="5.1.3.13"/>
    </reaction>
</comment>
<comment type="subunit">
    <text evidence="7">Homodimer.</text>
</comment>
<dbReference type="EC" id="5.1.3.13" evidence="3 7"/>
<dbReference type="GO" id="GO:0000271">
    <property type="term" value="P:polysaccharide biosynthetic process"/>
    <property type="evidence" value="ECO:0007669"/>
    <property type="project" value="TreeGrafter"/>
</dbReference>
<proteinExistence type="inferred from homology"/>
<comment type="function">
    <text evidence="2 7">Catalyzes the epimerization of the C3' and C5'positions of dTDP-6-deoxy-D-xylo-4-hexulose, forming dTDP-6-deoxy-L-lyxo-4-hexulose.</text>
</comment>
<dbReference type="GO" id="GO:0005829">
    <property type="term" value="C:cytosol"/>
    <property type="evidence" value="ECO:0007669"/>
    <property type="project" value="TreeGrafter"/>
</dbReference>
<dbReference type="Pfam" id="PF00908">
    <property type="entry name" value="dTDP_sugar_isom"/>
    <property type="match status" value="1"/>
</dbReference>
<keyword evidence="9" id="KW-1185">Reference proteome</keyword>
<name>L8JWQ1_9BACT</name>
<feature type="active site" description="Proton donor" evidence="5">
    <location>
        <position position="132"/>
    </location>
</feature>
<accession>L8JWQ1</accession>
<dbReference type="InterPro" id="IPR014710">
    <property type="entry name" value="RmlC-like_jellyroll"/>
</dbReference>
<organism evidence="8 9">
    <name type="scientific">Fulvivirga imtechensis AK7</name>
    <dbReference type="NCBI Taxonomy" id="1237149"/>
    <lineage>
        <taxon>Bacteria</taxon>
        <taxon>Pseudomonadati</taxon>
        <taxon>Bacteroidota</taxon>
        <taxon>Cytophagia</taxon>
        <taxon>Cytophagales</taxon>
        <taxon>Fulvivirgaceae</taxon>
        <taxon>Fulvivirga</taxon>
    </lineage>
</organism>
<reference evidence="8 9" key="1">
    <citation type="submission" date="2012-12" db="EMBL/GenBank/DDBJ databases">
        <title>Genome assembly of Fulvivirga imtechensis AK7.</title>
        <authorList>
            <person name="Nupur N."/>
            <person name="Khatri I."/>
            <person name="Kumar R."/>
            <person name="Subramanian S."/>
            <person name="Pinnaka A."/>
        </authorList>
    </citation>
    <scope>NUCLEOTIDE SEQUENCE [LARGE SCALE GENOMIC DNA]</scope>
    <source>
        <strain evidence="8 9">AK7</strain>
    </source>
</reference>
<evidence type="ECO:0000256" key="6">
    <source>
        <dbReference type="PIRSR" id="PIRSR600888-3"/>
    </source>
</evidence>
<feature type="site" description="Participates in a stacking interaction with the thymidine ring of dTDP-4-oxo-6-deoxyglucose" evidence="6">
    <location>
        <position position="138"/>
    </location>
</feature>
<evidence type="ECO:0000313" key="9">
    <source>
        <dbReference type="Proteomes" id="UP000011135"/>
    </source>
</evidence>
<dbReference type="PATRIC" id="fig|1237149.3.peg.2313"/>
<dbReference type="CDD" id="cd00438">
    <property type="entry name" value="cupin_RmlC"/>
    <property type="match status" value="1"/>
</dbReference>
<dbReference type="PANTHER" id="PTHR21047:SF2">
    <property type="entry name" value="THYMIDINE DIPHOSPHO-4-KETO-RHAMNOSE 3,5-EPIMERASE"/>
    <property type="match status" value="1"/>
</dbReference>
<dbReference type="STRING" id="1237149.C900_02445"/>
<gene>
    <name evidence="8" type="ORF">C900_02445</name>
</gene>
<keyword evidence="7" id="KW-0413">Isomerase</keyword>
<comment type="caution">
    <text evidence="8">The sequence shown here is derived from an EMBL/GenBank/DDBJ whole genome shotgun (WGS) entry which is preliminary data.</text>
</comment>
<dbReference type="RefSeq" id="WP_009579853.1">
    <property type="nucleotide sequence ID" value="NZ_AMZN01000036.1"/>
</dbReference>
<dbReference type="Proteomes" id="UP000011135">
    <property type="component" value="Unassembled WGS sequence"/>
</dbReference>
<dbReference type="InterPro" id="IPR000888">
    <property type="entry name" value="RmlC-like"/>
</dbReference>
<evidence type="ECO:0000256" key="7">
    <source>
        <dbReference type="RuleBase" id="RU364069"/>
    </source>
</evidence>
<evidence type="ECO:0000256" key="2">
    <source>
        <dbReference type="ARBA" id="ARBA00001997"/>
    </source>
</evidence>
<dbReference type="UniPathway" id="UPA00124"/>
<dbReference type="EMBL" id="AMZN01000036">
    <property type="protein sequence ID" value="ELR71637.1"/>
    <property type="molecule type" value="Genomic_DNA"/>
</dbReference>
<dbReference type="GO" id="GO:0019305">
    <property type="term" value="P:dTDP-rhamnose biosynthetic process"/>
    <property type="evidence" value="ECO:0007669"/>
    <property type="project" value="UniProtKB-UniRule"/>
</dbReference>
<dbReference type="SUPFAM" id="SSF51182">
    <property type="entry name" value="RmlC-like cupins"/>
    <property type="match status" value="1"/>
</dbReference>
<evidence type="ECO:0000256" key="3">
    <source>
        <dbReference type="ARBA" id="ARBA00012098"/>
    </source>
</evidence>
<comment type="similarity">
    <text evidence="7">Belongs to the dTDP-4-dehydrorhamnose 3,5-epimerase family.</text>
</comment>
<dbReference type="GO" id="GO:0008830">
    <property type="term" value="F:dTDP-4-dehydrorhamnose 3,5-epimerase activity"/>
    <property type="evidence" value="ECO:0007669"/>
    <property type="project" value="UniProtKB-UniRule"/>
</dbReference>
<dbReference type="NCBIfam" id="TIGR01221">
    <property type="entry name" value="rmlC"/>
    <property type="match status" value="1"/>
</dbReference>
<dbReference type="Gene3D" id="2.60.120.10">
    <property type="entry name" value="Jelly Rolls"/>
    <property type="match status" value="1"/>
</dbReference>
<protein>
    <recommendedName>
        <fullName evidence="4 7">dTDP-4-dehydrorhamnose 3,5-epimerase</fullName>
        <ecNumber evidence="3 7">5.1.3.13</ecNumber>
    </recommendedName>
    <alternativeName>
        <fullName evidence="7">Thymidine diphospho-4-keto-rhamnose 3,5-epimerase</fullName>
    </alternativeName>
</protein>
<dbReference type="OrthoDB" id="9800680at2"/>
<evidence type="ECO:0000256" key="5">
    <source>
        <dbReference type="PIRSR" id="PIRSR600888-1"/>
    </source>
</evidence>
<evidence type="ECO:0000313" key="8">
    <source>
        <dbReference type="EMBL" id="ELR71637.1"/>
    </source>
</evidence>
<dbReference type="AlphaFoldDB" id="L8JWQ1"/>
<dbReference type="eggNOG" id="COG1898">
    <property type="taxonomic scope" value="Bacteria"/>
</dbReference>
<sequence length="184" mass="21253">MIFEETKLKGVFIIKPEKLEDERGFFARSFCLKEFAEHGLFPFIVQCNISYNKRKGTFRGMHFQAPPFEEDKIVSCTQGSVLDYVVDLRLGSPTFKQWIAVELSAENRNILYVPKTFAHGFITLTSDTQVFYQMTQFYNAESARGFRWDDPAFDIQLPIPVEAIAEKDKSFPPFEYPSILFSSS</sequence>
<evidence type="ECO:0000256" key="4">
    <source>
        <dbReference type="ARBA" id="ARBA00019595"/>
    </source>
</evidence>
<dbReference type="PANTHER" id="PTHR21047">
    <property type="entry name" value="DTDP-6-DEOXY-D-GLUCOSE-3,5 EPIMERASE"/>
    <property type="match status" value="1"/>
</dbReference>
<feature type="active site" description="Proton acceptor" evidence="5">
    <location>
        <position position="62"/>
    </location>
</feature>
<evidence type="ECO:0000256" key="1">
    <source>
        <dbReference type="ARBA" id="ARBA00001298"/>
    </source>
</evidence>